<feature type="transmembrane region" description="Helical" evidence="2">
    <location>
        <begin position="184"/>
        <end position="204"/>
    </location>
</feature>
<feature type="coiled-coil region" evidence="1">
    <location>
        <begin position="570"/>
        <end position="604"/>
    </location>
</feature>
<dbReference type="RefSeq" id="WP_095606355.1">
    <property type="nucleotide sequence ID" value="NZ_NSKE01000005.1"/>
</dbReference>
<keyword evidence="2" id="KW-0472">Membrane</keyword>
<reference evidence="4 5" key="1">
    <citation type="submission" date="2017-08" db="EMBL/GenBank/DDBJ databases">
        <title>Aliifodinibius alkalisoli sp. nov., isolated from saline alkaline soil.</title>
        <authorList>
            <person name="Liu D."/>
            <person name="Zhang G."/>
        </authorList>
    </citation>
    <scope>NUCLEOTIDE SEQUENCE [LARGE SCALE GENOMIC DNA]</scope>
    <source>
        <strain evidence="4 5">WN023</strain>
    </source>
</reference>
<evidence type="ECO:0000313" key="5">
    <source>
        <dbReference type="Proteomes" id="UP000218831"/>
    </source>
</evidence>
<keyword evidence="5" id="KW-1185">Reference proteome</keyword>
<evidence type="ECO:0000256" key="1">
    <source>
        <dbReference type="SAM" id="Coils"/>
    </source>
</evidence>
<dbReference type="OrthoDB" id="1701659at2"/>
<keyword evidence="1" id="KW-0175">Coiled coil</keyword>
<dbReference type="Pfam" id="PF20693">
    <property type="entry name" value="YobI-ATPase"/>
    <property type="match status" value="1"/>
</dbReference>
<gene>
    <name evidence="4" type="ORF">CK503_08405</name>
</gene>
<feature type="transmembrane region" description="Helical" evidence="2">
    <location>
        <begin position="224"/>
        <end position="244"/>
    </location>
</feature>
<dbReference type="AlphaFoldDB" id="A0A2A2GB62"/>
<feature type="domain" description="YobI-like P-loop NTPase" evidence="3">
    <location>
        <begin position="75"/>
        <end position="442"/>
    </location>
</feature>
<evidence type="ECO:0000259" key="3">
    <source>
        <dbReference type="Pfam" id="PF20693"/>
    </source>
</evidence>
<keyword evidence="2" id="KW-0812">Transmembrane</keyword>
<dbReference type="InterPro" id="IPR048428">
    <property type="entry name" value="YobI-NTPase"/>
</dbReference>
<proteinExistence type="predicted"/>
<organism evidence="4 5">
    <name type="scientific">Fodinibius salipaludis</name>
    <dbReference type="NCBI Taxonomy" id="2032627"/>
    <lineage>
        <taxon>Bacteria</taxon>
        <taxon>Pseudomonadati</taxon>
        <taxon>Balneolota</taxon>
        <taxon>Balneolia</taxon>
        <taxon>Balneolales</taxon>
        <taxon>Balneolaceae</taxon>
        <taxon>Fodinibius</taxon>
    </lineage>
</organism>
<evidence type="ECO:0000313" key="4">
    <source>
        <dbReference type="EMBL" id="PAU94224.1"/>
    </source>
</evidence>
<sequence length="1250" mass="146851">MDQESTKEIEEEDLDGKDKIIASFKKYFVEILSWFIHKFAQYKYNLFDKSKILEADLFEDLTPYDEMDEEEAGKYFEALDWALANEKVSNIAVTGTYGSGKSSILKSYEKRHPEHDYLNISLASFDPENVNKGNNGIASDDSSDGEVNPNRLIERSILQQIFYKVEPKVISDSRFKKIYSINNWRIFLLCCLTTIWLISAVILFKPDLFSFIQNWEELVNTRAFVYLSIAVFLAGFGAFLFKLYKLFNRLSFSKLNLTKGEIELSEKIDSSILNKHLDEILYFFEVTDFNVVIFEDIDRYEEINIFSKLRELNILLNNSDQVDRDINFIYALRDEMFDDETDRTKFFDFIIPIIPVINSNNSKEKLLERISDDSISRNLISDLSLFIDDMRILKNICNEFAIYKDKLGKVTLDKDQLLAIIIYKNLHPEDFSNLQQDEGMVYDAFHKRKQEAIRQRKSKIKKAISSRENEIKEIKDERIKNLKELRSLYLGQFSNRMANQQVFGLQVNGSKKPVQEVIDNEELFEDIRNGGKIRYYHNRNRSTSSNYSFKDIENLIDPDRSYSERKKLIKSKKSNKIEQLNSEIARLKRDLEKVESQRLEEHLEHLPKKEALGKGLAENDFLVLLLRNGYINEDYENYISYFYEGALSIKDKNFLLSVKNQTGVPFDYSLDKIDEIIEDLRSRELSQSEVLNFDLLVYLIENSSSYTEKLDIILKQLSNEKKESTDFIEAFIQEEYDILPEFIKLLSHQWTGIWHFIENSDKYSLKKKEEYLDLIIKYAKINDIIEINVYSSGALKTFISEKDDFIEYYENAEGRKHIKEVIKELSVKFQYFKIPSSRSHLFNFIYENELYEINEQTISSIVKNLDGSDELLNSLNTANYSVIRKSECDNLISYIEKNINIYVENILLKKDKFKEEEKYFIELLNKEEISEDQKCSLIKKQSGQITDIKTVPSNLWEFLVAESKLKASWENLATYYSKFENVNPPLVDYLNTQSNYEILEEIDFENEAVSPKTNRKFALDLILTKAIEENSFNSLLQSIAFQFDNLSIEKLDKNKVKKIIKANILSLTTTNYNRLKNDFDPLHIELTIKHLESFIERFSEFNVEEEELKLLFKSSRVQKTDKLKIFESININDLSIDSDLANELLDVLVSNQPFEVQFQTLKILTEKGKIKSKKIRLITSQIDFYERNQIKQLISSLPYPYYKMVRSRHRPKLKKTDYNAELIKKLNSQGIISSYTENENSIRVNARKNI</sequence>
<keyword evidence="2" id="KW-1133">Transmembrane helix</keyword>
<evidence type="ECO:0000256" key="2">
    <source>
        <dbReference type="SAM" id="Phobius"/>
    </source>
</evidence>
<protein>
    <recommendedName>
        <fullName evidence="3">YobI-like P-loop NTPase domain-containing protein</fullName>
    </recommendedName>
</protein>
<name>A0A2A2GB62_9BACT</name>
<comment type="caution">
    <text evidence="4">The sequence shown here is derived from an EMBL/GenBank/DDBJ whole genome shotgun (WGS) entry which is preliminary data.</text>
</comment>
<accession>A0A2A2GB62</accession>
<dbReference type="EMBL" id="NSKE01000005">
    <property type="protein sequence ID" value="PAU94224.1"/>
    <property type="molecule type" value="Genomic_DNA"/>
</dbReference>
<dbReference type="Proteomes" id="UP000218831">
    <property type="component" value="Unassembled WGS sequence"/>
</dbReference>